<dbReference type="InterPro" id="IPR015330">
    <property type="entry name" value="DNA_primase/pol_bifunc_N"/>
</dbReference>
<name>A0A455T971_9CHLR</name>
<sequence length="106" mass="11757">MATCLERHIALDKSRLLEYALSYARHGWRVVPLYERQPDGNCACAQPGCVAVPHPRVPALTCATTDEEQIRRWWRLAPRAGIGVVITGRDGSETIIPIPGTVDHMP</sequence>
<organism evidence="2">
    <name type="scientific">Thermogemmatispora argillosa</name>
    <dbReference type="NCBI Taxonomy" id="2045280"/>
    <lineage>
        <taxon>Bacteria</taxon>
        <taxon>Bacillati</taxon>
        <taxon>Chloroflexota</taxon>
        <taxon>Ktedonobacteria</taxon>
        <taxon>Thermogemmatisporales</taxon>
        <taxon>Thermogemmatisporaceae</taxon>
        <taxon>Thermogemmatispora</taxon>
    </lineage>
</organism>
<dbReference type="EMBL" id="AP019377">
    <property type="protein sequence ID" value="BBH95990.1"/>
    <property type="molecule type" value="Genomic_DNA"/>
</dbReference>
<protein>
    <recommendedName>
        <fullName evidence="1">DNA primase/polymerase bifunctional N-terminal domain-containing protein</fullName>
    </recommendedName>
</protein>
<proteinExistence type="predicted"/>
<dbReference type="Pfam" id="PF09250">
    <property type="entry name" value="Prim-Pol"/>
    <property type="match status" value="1"/>
</dbReference>
<gene>
    <name evidence="2" type="ORF">KTA_41890</name>
</gene>
<accession>A0A455T971</accession>
<feature type="domain" description="DNA primase/polymerase bifunctional N-terminal" evidence="1">
    <location>
        <begin position="20"/>
        <end position="88"/>
    </location>
</feature>
<dbReference type="SUPFAM" id="SSF56747">
    <property type="entry name" value="Prim-pol domain"/>
    <property type="match status" value="1"/>
</dbReference>
<evidence type="ECO:0000259" key="1">
    <source>
        <dbReference type="Pfam" id="PF09250"/>
    </source>
</evidence>
<dbReference type="AlphaFoldDB" id="A0A455T971"/>
<evidence type="ECO:0000313" key="2">
    <source>
        <dbReference type="EMBL" id="BBH95990.1"/>
    </source>
</evidence>
<reference evidence="2" key="1">
    <citation type="submission" date="2018-12" db="EMBL/GenBank/DDBJ databases">
        <title>Novel natural products biosynthetic potential of the class Ktedonobacteria.</title>
        <authorList>
            <person name="Zheng Y."/>
            <person name="Saitou A."/>
            <person name="Wang C.M."/>
            <person name="Toyoda A."/>
            <person name="Minakuchi Y."/>
            <person name="Sekiguchi Y."/>
            <person name="Ueda K."/>
            <person name="Takano H."/>
            <person name="Sakai Y."/>
            <person name="Yokota A."/>
            <person name="Yabe S."/>
        </authorList>
    </citation>
    <scope>NUCLEOTIDE SEQUENCE</scope>
    <source>
        <strain evidence="2">A3-2</strain>
    </source>
</reference>